<keyword evidence="4" id="KW-1185">Reference proteome</keyword>
<dbReference type="GO" id="GO:0005829">
    <property type="term" value="C:cytosol"/>
    <property type="evidence" value="ECO:0007669"/>
    <property type="project" value="TreeGrafter"/>
</dbReference>
<proteinExistence type="predicted"/>
<dbReference type="Proteomes" id="UP000315295">
    <property type="component" value="Unassembled WGS sequence"/>
</dbReference>
<dbReference type="PRINTS" id="PR00097">
    <property type="entry name" value="ANTSNTHASEII"/>
</dbReference>
<dbReference type="AlphaFoldDB" id="A0A540MK27"/>
<evidence type="ECO:0000313" key="3">
    <source>
        <dbReference type="EMBL" id="TQD99124.1"/>
    </source>
</evidence>
<dbReference type="InterPro" id="IPR017926">
    <property type="entry name" value="GATASE"/>
</dbReference>
<organism evidence="3 4">
    <name type="scientific">Malus baccata</name>
    <name type="common">Siberian crab apple</name>
    <name type="synonym">Pyrus baccata</name>
    <dbReference type="NCBI Taxonomy" id="106549"/>
    <lineage>
        <taxon>Eukaryota</taxon>
        <taxon>Viridiplantae</taxon>
        <taxon>Streptophyta</taxon>
        <taxon>Embryophyta</taxon>
        <taxon>Tracheophyta</taxon>
        <taxon>Spermatophyta</taxon>
        <taxon>Magnoliopsida</taxon>
        <taxon>eudicotyledons</taxon>
        <taxon>Gunneridae</taxon>
        <taxon>Pentapetalae</taxon>
        <taxon>rosids</taxon>
        <taxon>fabids</taxon>
        <taxon>Rosales</taxon>
        <taxon>Rosaceae</taxon>
        <taxon>Amygdaloideae</taxon>
        <taxon>Maleae</taxon>
        <taxon>Malus</taxon>
    </lineage>
</organism>
<dbReference type="SUPFAM" id="SSF52317">
    <property type="entry name" value="Class I glutamine amidotransferase-like"/>
    <property type="match status" value="1"/>
</dbReference>
<dbReference type="EMBL" id="VIEB01000241">
    <property type="protein sequence ID" value="TQD99124.1"/>
    <property type="molecule type" value="Genomic_DNA"/>
</dbReference>
<comment type="caution">
    <text evidence="3">The sequence shown here is derived from an EMBL/GenBank/DDBJ whole genome shotgun (WGS) entry which is preliminary data.</text>
</comment>
<evidence type="ECO:0000259" key="2">
    <source>
        <dbReference type="Pfam" id="PF00117"/>
    </source>
</evidence>
<protein>
    <recommendedName>
        <fullName evidence="2">Glutamine amidotransferase domain-containing protein</fullName>
    </recommendedName>
</protein>
<dbReference type="STRING" id="106549.A0A540MK27"/>
<dbReference type="GO" id="GO:0004049">
    <property type="term" value="F:anthranilate synthase activity"/>
    <property type="evidence" value="ECO:0007669"/>
    <property type="project" value="TreeGrafter"/>
</dbReference>
<dbReference type="Gene3D" id="3.40.50.880">
    <property type="match status" value="1"/>
</dbReference>
<dbReference type="InterPro" id="IPR050472">
    <property type="entry name" value="Anth_synth/Amidotransfase"/>
</dbReference>
<reference evidence="3 4" key="1">
    <citation type="journal article" date="2019" name="G3 (Bethesda)">
        <title>Sequencing of a Wild Apple (Malus baccata) Genome Unravels the Differences Between Cultivated and Wild Apple Species Regarding Disease Resistance and Cold Tolerance.</title>
        <authorList>
            <person name="Chen X."/>
        </authorList>
    </citation>
    <scope>NUCLEOTIDE SEQUENCE [LARGE SCALE GENOMIC DNA]</scope>
    <source>
        <strain evidence="4">cv. Shandingzi</strain>
        <tissue evidence="3">Leaves</tissue>
    </source>
</reference>
<dbReference type="Pfam" id="PF00117">
    <property type="entry name" value="GATase"/>
    <property type="match status" value="1"/>
</dbReference>
<accession>A0A540MK27</accession>
<evidence type="ECO:0000256" key="1">
    <source>
        <dbReference type="ARBA" id="ARBA00022962"/>
    </source>
</evidence>
<gene>
    <name evidence="3" type="ORF">C1H46_015243</name>
</gene>
<dbReference type="PANTHER" id="PTHR43418">
    <property type="entry name" value="MULTIFUNCTIONAL TRYPTOPHAN BIOSYNTHESIS PROTEIN-RELATED"/>
    <property type="match status" value="1"/>
</dbReference>
<dbReference type="PANTHER" id="PTHR43418:SF4">
    <property type="entry name" value="MULTIFUNCTIONAL TRYPTOPHAN BIOSYNTHESIS PROTEIN"/>
    <property type="match status" value="1"/>
</dbReference>
<feature type="domain" description="Glutamine amidotransferase" evidence="2">
    <location>
        <begin position="89"/>
        <end position="151"/>
    </location>
</feature>
<evidence type="ECO:0000313" key="4">
    <source>
        <dbReference type="Proteomes" id="UP000315295"/>
    </source>
</evidence>
<keyword evidence="1" id="KW-0315">Glutamine amidotransferase</keyword>
<dbReference type="GO" id="GO:0000162">
    <property type="term" value="P:L-tryptophan biosynthetic process"/>
    <property type="evidence" value="ECO:0007669"/>
    <property type="project" value="TreeGrafter"/>
</dbReference>
<dbReference type="InterPro" id="IPR029062">
    <property type="entry name" value="Class_I_gatase-like"/>
</dbReference>
<name>A0A540MK27_MALBA</name>
<sequence>MNFTLCSSSSKVRYPLVEGLPYTNKNMLESEPFVKVDKFNKKDNTQVSNHDAGKLVMSTNLMPRCLNGSYVGKNNLKEPGWKLEFVRTLLIDNYDSYTYNIYQELSVINGVPPVVVRNDELTWKDIRYYLYEENAFDNVVISPGPGSPTCPADIGEFFRSEFIFAMLLPCLFPRCMVE</sequence>